<dbReference type="Proteomes" id="UP000280726">
    <property type="component" value="Unassembled WGS sequence"/>
</dbReference>
<feature type="domain" description="Integral membrane bound transporter" evidence="6">
    <location>
        <begin position="65"/>
        <end position="188"/>
    </location>
</feature>
<dbReference type="Pfam" id="PF13515">
    <property type="entry name" value="FUSC_2"/>
    <property type="match status" value="1"/>
</dbReference>
<evidence type="ECO:0000256" key="2">
    <source>
        <dbReference type="ARBA" id="ARBA00022692"/>
    </source>
</evidence>
<dbReference type="EMBL" id="RKRA01000001">
    <property type="protein sequence ID" value="RPF27348.1"/>
    <property type="molecule type" value="Genomic_DNA"/>
</dbReference>
<evidence type="ECO:0000313" key="7">
    <source>
        <dbReference type="EMBL" id="RPF27348.1"/>
    </source>
</evidence>
<keyword evidence="4 5" id="KW-0472">Membrane</keyword>
<protein>
    <submittedName>
        <fullName evidence="7">Uncharacterized membrane protein YgaE (UPF0421/DUF939 family)</fullName>
    </submittedName>
</protein>
<name>A0A3N4ZNS7_9MICO</name>
<keyword evidence="8" id="KW-1185">Reference proteome</keyword>
<evidence type="ECO:0000256" key="5">
    <source>
        <dbReference type="SAM" id="Phobius"/>
    </source>
</evidence>
<evidence type="ECO:0000259" key="6">
    <source>
        <dbReference type="Pfam" id="PF13515"/>
    </source>
</evidence>
<evidence type="ECO:0000256" key="1">
    <source>
        <dbReference type="ARBA" id="ARBA00004141"/>
    </source>
</evidence>
<sequence>MTRPEGSDGSGRPQQAARLVAAGLGQSMDLRRWKVFLGVRSRLGTRRVREGFVPVLTAAVTAGVAYFVSHELLGHELPMFAPIAAWIVLGHSQDRQLRRTAELGAGVTIGVWLGEVFVQVFGTGAVQIAVVLLLAALAARFIDRGPLLTTQAGVQSVVIVAMPTTMVTDGALGRWSDALVGAALGLLVTALVPADVVGRSRALARTALDQLATMLATLARGLRAGDPQVAADALTMGRASQPSLDAWSSAMRSAREMVRVNPVVRGERTTVAELSRAAVLADRAMRNARVVARRAVVAVEEEGPAPDVAGHVETLAVAMGSLAAAVGRGDPPDHARALLQEVAAALAPEAYAEGWRRQTLVSLLRSLAVDALEITGMSHGEATGELAEDS</sequence>
<proteinExistence type="predicted"/>
<evidence type="ECO:0000256" key="3">
    <source>
        <dbReference type="ARBA" id="ARBA00022989"/>
    </source>
</evidence>
<dbReference type="InterPro" id="IPR049453">
    <property type="entry name" value="Memb_transporter_dom"/>
</dbReference>
<feature type="transmembrane region" description="Helical" evidence="5">
    <location>
        <begin position="178"/>
        <end position="198"/>
    </location>
</feature>
<evidence type="ECO:0000313" key="8">
    <source>
        <dbReference type="Proteomes" id="UP000280726"/>
    </source>
</evidence>
<dbReference type="RefSeq" id="WP_123916825.1">
    <property type="nucleotide sequence ID" value="NZ_RKRA01000001.1"/>
</dbReference>
<comment type="subcellular location">
    <subcellularLocation>
        <location evidence="1">Membrane</location>
        <topology evidence="1">Multi-pass membrane protein</topology>
    </subcellularLocation>
</comment>
<accession>A0A3N4ZNS7</accession>
<gene>
    <name evidence="7" type="ORF">EDD32_1828</name>
</gene>
<feature type="transmembrane region" description="Helical" evidence="5">
    <location>
        <begin position="51"/>
        <end position="69"/>
    </location>
</feature>
<dbReference type="AlphaFoldDB" id="A0A3N4ZNS7"/>
<dbReference type="OrthoDB" id="5198202at2"/>
<dbReference type="GO" id="GO:0016020">
    <property type="term" value="C:membrane"/>
    <property type="evidence" value="ECO:0007669"/>
    <property type="project" value="UniProtKB-SubCell"/>
</dbReference>
<comment type="caution">
    <text evidence="7">The sequence shown here is derived from an EMBL/GenBank/DDBJ whole genome shotgun (WGS) entry which is preliminary data.</text>
</comment>
<reference evidence="7 8" key="1">
    <citation type="submission" date="2018-11" db="EMBL/GenBank/DDBJ databases">
        <title>Sequencing the genomes of 1000 actinobacteria strains.</title>
        <authorList>
            <person name="Klenk H.-P."/>
        </authorList>
    </citation>
    <scope>NUCLEOTIDE SEQUENCE [LARGE SCALE GENOMIC DNA]</scope>
    <source>
        <strain evidence="7 8">DSM 14418</strain>
    </source>
</reference>
<keyword evidence="2 5" id="KW-0812">Transmembrane</keyword>
<organism evidence="7 8">
    <name type="scientific">Georgenia muralis</name>
    <dbReference type="NCBI Taxonomy" id="154117"/>
    <lineage>
        <taxon>Bacteria</taxon>
        <taxon>Bacillati</taxon>
        <taxon>Actinomycetota</taxon>
        <taxon>Actinomycetes</taxon>
        <taxon>Micrococcales</taxon>
        <taxon>Bogoriellaceae</taxon>
        <taxon>Georgenia</taxon>
    </lineage>
</organism>
<keyword evidence="3 5" id="KW-1133">Transmembrane helix</keyword>
<feature type="transmembrane region" description="Helical" evidence="5">
    <location>
        <begin position="116"/>
        <end position="139"/>
    </location>
</feature>
<feature type="transmembrane region" description="Helical" evidence="5">
    <location>
        <begin position="146"/>
        <end position="166"/>
    </location>
</feature>
<evidence type="ECO:0000256" key="4">
    <source>
        <dbReference type="ARBA" id="ARBA00023136"/>
    </source>
</evidence>